<dbReference type="SUPFAM" id="SSF52540">
    <property type="entry name" value="P-loop containing nucleoside triphosphate hydrolases"/>
    <property type="match status" value="1"/>
</dbReference>
<dbReference type="PROSITE" id="PS50163">
    <property type="entry name" value="RECA_3"/>
    <property type="match status" value="1"/>
</dbReference>
<evidence type="ECO:0000256" key="2">
    <source>
        <dbReference type="ARBA" id="ARBA00022741"/>
    </source>
</evidence>
<dbReference type="GO" id="GO:0008094">
    <property type="term" value="F:ATP-dependent activity, acting on DNA"/>
    <property type="evidence" value="ECO:0007669"/>
    <property type="project" value="InterPro"/>
</dbReference>
<evidence type="ECO:0000256" key="1">
    <source>
        <dbReference type="ARBA" id="ARBA00009391"/>
    </source>
</evidence>
<dbReference type="InterPro" id="IPR049428">
    <property type="entry name" value="RecA-like_N"/>
</dbReference>
<dbReference type="GO" id="GO:0005524">
    <property type="term" value="F:ATP binding"/>
    <property type="evidence" value="ECO:0007669"/>
    <property type="project" value="UniProtKB-KW"/>
</dbReference>
<reference evidence="7" key="1">
    <citation type="submission" date="2020-03" db="EMBL/GenBank/DDBJ databases">
        <title>The deep terrestrial virosphere.</title>
        <authorList>
            <person name="Holmfeldt K."/>
            <person name="Nilsson E."/>
            <person name="Simone D."/>
            <person name="Lopez-Fernandez M."/>
            <person name="Wu X."/>
            <person name="de Brujin I."/>
            <person name="Lundin D."/>
            <person name="Andersson A."/>
            <person name="Bertilsson S."/>
            <person name="Dopson M."/>
        </authorList>
    </citation>
    <scope>NUCLEOTIDE SEQUENCE</scope>
    <source>
        <strain evidence="7">MM415B03342</strain>
    </source>
</reference>
<evidence type="ECO:0000259" key="6">
    <source>
        <dbReference type="PROSITE" id="PS50163"/>
    </source>
</evidence>
<sequence length="358" mass="40198">MVDVSDIVKKAVRTLKGKYGTASIGSSLPDKAEYVSTGNLAFDLISDGGIPFGYCIEFLGLSSSGKSTIIYKVMANSQRDYDAICILADRENAYNKPNGDRLGINNDNLILANARDIPSPREGFQFILDSIESIRKHDKNIYIVVGLDSIAAFGKDVTFEKADAGRKAKISHEGMREVISRMDDKIMFMVANQVTYKIGSYGDNRTSTAGESMKYYSNLRFALQDAKKIVDSSAGNEVIGSWIGVEAIKTRLGPCYRTCYIKHLYETGIDWYSGYARLLANRGYLKPKNSKEYKAFNQVTLKYKDHELNENNTEEWLKTYPELVFDKYPVYNMNESADEIEDESTELDNLNPSFDLEG</sequence>
<evidence type="ECO:0000256" key="4">
    <source>
        <dbReference type="ARBA" id="ARBA00023172"/>
    </source>
</evidence>
<dbReference type="GO" id="GO:0006281">
    <property type="term" value="P:DNA repair"/>
    <property type="evidence" value="ECO:0007669"/>
    <property type="project" value="InterPro"/>
</dbReference>
<dbReference type="GO" id="GO:0006310">
    <property type="term" value="P:DNA recombination"/>
    <property type="evidence" value="ECO:0007669"/>
    <property type="project" value="UniProtKB-KW"/>
</dbReference>
<dbReference type="PRINTS" id="PR00142">
    <property type="entry name" value="RECA"/>
</dbReference>
<dbReference type="EMBL" id="MT142994">
    <property type="protein sequence ID" value="QJA91537.1"/>
    <property type="molecule type" value="Genomic_DNA"/>
</dbReference>
<feature type="domain" description="RecA family profile 2" evidence="6">
    <location>
        <begin position="201"/>
        <end position="270"/>
    </location>
</feature>
<dbReference type="InterPro" id="IPR027417">
    <property type="entry name" value="P-loop_NTPase"/>
</dbReference>
<dbReference type="InterPro" id="IPR020587">
    <property type="entry name" value="RecA_monomer-monomer_interface"/>
</dbReference>
<feature type="region of interest" description="Disordered" evidence="5">
    <location>
        <begin position="338"/>
        <end position="358"/>
    </location>
</feature>
<evidence type="ECO:0000256" key="5">
    <source>
        <dbReference type="SAM" id="MobiDB-lite"/>
    </source>
</evidence>
<gene>
    <name evidence="7" type="ORF">MM415B03342_0012</name>
</gene>
<evidence type="ECO:0000256" key="3">
    <source>
        <dbReference type="ARBA" id="ARBA00022840"/>
    </source>
</evidence>
<keyword evidence="3" id="KW-0067">ATP-binding</keyword>
<keyword evidence="2" id="KW-0547">Nucleotide-binding</keyword>
<keyword evidence="4" id="KW-0233">DNA recombination</keyword>
<dbReference type="GO" id="GO:0003697">
    <property type="term" value="F:single-stranded DNA binding"/>
    <property type="evidence" value="ECO:0007669"/>
    <property type="project" value="InterPro"/>
</dbReference>
<protein>
    <submittedName>
        <fullName evidence="7">Putative RecA</fullName>
    </submittedName>
</protein>
<dbReference type="PANTHER" id="PTHR45900:SF1">
    <property type="entry name" value="MITOCHONDRIAL DNA REPAIR PROTEIN RECA HOMOLOG-RELATED"/>
    <property type="match status" value="1"/>
</dbReference>
<evidence type="ECO:0000313" key="7">
    <source>
        <dbReference type="EMBL" id="QJA91537.1"/>
    </source>
</evidence>
<name>A0A6M3L969_9ZZZZ</name>
<dbReference type="Gene3D" id="3.40.50.300">
    <property type="entry name" value="P-loop containing nucleotide triphosphate hydrolases"/>
    <property type="match status" value="1"/>
</dbReference>
<proteinExistence type="inferred from homology"/>
<dbReference type="Pfam" id="PF00154">
    <property type="entry name" value="RecA_N"/>
    <property type="match status" value="1"/>
</dbReference>
<dbReference type="AlphaFoldDB" id="A0A6M3L969"/>
<organism evidence="7">
    <name type="scientific">viral metagenome</name>
    <dbReference type="NCBI Taxonomy" id="1070528"/>
    <lineage>
        <taxon>unclassified sequences</taxon>
        <taxon>metagenomes</taxon>
        <taxon>organismal metagenomes</taxon>
    </lineage>
</organism>
<dbReference type="PANTHER" id="PTHR45900">
    <property type="entry name" value="RECA"/>
    <property type="match status" value="1"/>
</dbReference>
<comment type="similarity">
    <text evidence="1">Belongs to the RecA family.</text>
</comment>
<accession>A0A6M3L969</accession>
<dbReference type="InterPro" id="IPR013765">
    <property type="entry name" value="DNA_recomb/repair_RecA"/>
</dbReference>